<dbReference type="OMA" id="DAHMFES"/>
<dbReference type="InterPro" id="IPR002885">
    <property type="entry name" value="PPR_rpt"/>
</dbReference>
<dbReference type="OrthoDB" id="46913at2759"/>
<dbReference type="Gene3D" id="3.40.50.11980">
    <property type="match status" value="1"/>
</dbReference>
<dbReference type="EMBL" id="CDMY01000255">
    <property type="protein sequence ID" value="CEL97704.1"/>
    <property type="molecule type" value="Genomic_DNA"/>
</dbReference>
<evidence type="ECO:0000313" key="2">
    <source>
        <dbReference type="EMBL" id="CEL97704.1"/>
    </source>
</evidence>
<dbReference type="GO" id="GO:0004526">
    <property type="term" value="F:ribonuclease P activity"/>
    <property type="evidence" value="ECO:0007669"/>
    <property type="project" value="TreeGrafter"/>
</dbReference>
<proteinExistence type="predicted"/>
<feature type="region of interest" description="Disordered" evidence="1">
    <location>
        <begin position="133"/>
        <end position="194"/>
    </location>
</feature>
<dbReference type="PANTHER" id="PTHR13547">
    <property type="match status" value="1"/>
</dbReference>
<gene>
    <name evidence="2" type="ORF">Vbra_12289</name>
</gene>
<dbReference type="Proteomes" id="UP000041254">
    <property type="component" value="Unassembled WGS sequence"/>
</dbReference>
<keyword evidence="3" id="KW-1185">Reference proteome</keyword>
<evidence type="ECO:0000256" key="1">
    <source>
        <dbReference type="SAM" id="MobiDB-lite"/>
    </source>
</evidence>
<organism evidence="2 3">
    <name type="scientific">Vitrella brassicaformis (strain CCMP3155)</name>
    <dbReference type="NCBI Taxonomy" id="1169540"/>
    <lineage>
        <taxon>Eukaryota</taxon>
        <taxon>Sar</taxon>
        <taxon>Alveolata</taxon>
        <taxon>Colpodellida</taxon>
        <taxon>Vitrellaceae</taxon>
        <taxon>Vitrella</taxon>
    </lineage>
</organism>
<dbReference type="PANTHER" id="PTHR13547:SF1">
    <property type="entry name" value="MITOCHONDRIAL RIBONUCLEASE P CATALYTIC SUBUNIT"/>
    <property type="match status" value="1"/>
</dbReference>
<accession>A0A0G4EL33</accession>
<dbReference type="AlphaFoldDB" id="A0A0G4EL33"/>
<dbReference type="InterPro" id="IPR011990">
    <property type="entry name" value="TPR-like_helical_dom_sf"/>
</dbReference>
<protein>
    <submittedName>
        <fullName evidence="2">Uncharacterized protein</fullName>
    </submittedName>
</protein>
<dbReference type="GO" id="GO:0001682">
    <property type="term" value="P:tRNA 5'-leader removal"/>
    <property type="evidence" value="ECO:0007669"/>
    <property type="project" value="TreeGrafter"/>
</dbReference>
<evidence type="ECO:0000313" key="3">
    <source>
        <dbReference type="Proteomes" id="UP000041254"/>
    </source>
</evidence>
<sequence length="748" mass="85462">MDSMALWSTVAVQHFMSYIVWINGASSFVPVPVVLPLKRRRRLHSATRLQRVSVSSWRETVDGALKETSGDDDATGRVYPRDGRDWPAESDDDLVSYLTVDDAFGVTSASFDEGFSPASEEDRTASREAHCRQAPFNGQESGLAASTATPRERRDPTISTEPALSFRKVRSEAAPSVQKRADGGASRAPDERQPQYVPEIIRLARNGDIDGAMELLERYEESRVKRVGDRVHLNVNRDCYTVLLNVCALDHDITRTLTVYSKMVNANLDLTEPDYVALIRAYAKNSQLKEAFQIALSMIQQGDLDGIFDLLQHMKHQALFPAHEEILLTLRTLKDHGLLFSGDALWQERVNFLMNLLIEETSDLHVRVAEDFVRELAPTAPREGATSTGGQEPPPRAAARIVSIEDGWCPACGERLETVRLDSREGRRLRLAVLKLAALSHPKEVCGLEIFRRFLMSRGPFTMILDAPNIAYQRQNTNRGHFSYLQIEMVKEELVRRGERPLIVLPRHYYWDRVKVPNCSKGTIRTLAREVYSERTVNWDVLAPEDKELVKKWEDEGCLFVCNFKAHDDYYWILATLMEDTTLLHESVPNNMKAQFLRRLDDYRASRGEGGGAGGETAVSTIGRNHPPVYIVTNDLLRDHHLTMLEPRAFRRWRSSTLINFDFERPISHLDPQSLSRRPDFHVQWPPTFSREPQKVEGRRCWHIPVWYPDQWREAPSRSTGAKKPRQQRMLPEPERKQTGWLCLCLDL</sequence>
<dbReference type="Gene3D" id="1.25.40.10">
    <property type="entry name" value="Tetratricopeptide repeat domain"/>
    <property type="match status" value="1"/>
</dbReference>
<name>A0A0G4EL33_VITBC</name>
<dbReference type="InParanoid" id="A0A0G4EL33"/>
<feature type="region of interest" description="Disordered" evidence="1">
    <location>
        <begin position="66"/>
        <end position="87"/>
    </location>
</feature>
<reference evidence="2 3" key="1">
    <citation type="submission" date="2014-11" db="EMBL/GenBank/DDBJ databases">
        <authorList>
            <person name="Zhu J."/>
            <person name="Qi W."/>
            <person name="Song R."/>
        </authorList>
    </citation>
    <scope>NUCLEOTIDE SEQUENCE [LARGE SCALE GENOMIC DNA]</scope>
</reference>
<feature type="compositionally biased region" description="Polar residues" evidence="1">
    <location>
        <begin position="136"/>
        <end position="149"/>
    </location>
</feature>
<dbReference type="VEuPathDB" id="CryptoDB:Vbra_12289"/>
<dbReference type="STRING" id="1169540.A0A0G4EL33"/>
<dbReference type="Pfam" id="PF01535">
    <property type="entry name" value="PPR"/>
    <property type="match status" value="1"/>
</dbReference>